<comment type="caution">
    <text evidence="1">The sequence shown here is derived from an EMBL/GenBank/DDBJ whole genome shotgun (WGS) entry which is preliminary data.</text>
</comment>
<evidence type="ECO:0000313" key="1">
    <source>
        <dbReference type="EMBL" id="GAY68252.1"/>
    </source>
</evidence>
<organism evidence="1 2">
    <name type="scientific">Citrus unshiu</name>
    <name type="common">Satsuma mandarin</name>
    <name type="synonym">Citrus nobilis var. unshiu</name>
    <dbReference type="NCBI Taxonomy" id="55188"/>
    <lineage>
        <taxon>Eukaryota</taxon>
        <taxon>Viridiplantae</taxon>
        <taxon>Streptophyta</taxon>
        <taxon>Embryophyta</taxon>
        <taxon>Tracheophyta</taxon>
        <taxon>Spermatophyta</taxon>
        <taxon>Magnoliopsida</taxon>
        <taxon>eudicotyledons</taxon>
        <taxon>Gunneridae</taxon>
        <taxon>Pentapetalae</taxon>
        <taxon>rosids</taxon>
        <taxon>malvids</taxon>
        <taxon>Sapindales</taxon>
        <taxon>Rutaceae</taxon>
        <taxon>Aurantioideae</taxon>
        <taxon>Citrus</taxon>
    </lineage>
</organism>
<protein>
    <submittedName>
        <fullName evidence="1">Uncharacterized protein</fullName>
    </submittedName>
</protein>
<dbReference type="EMBL" id="BDQV01000842">
    <property type="protein sequence ID" value="GAY68252.1"/>
    <property type="molecule type" value="Genomic_DNA"/>
</dbReference>
<reference evidence="1 2" key="1">
    <citation type="journal article" date="2017" name="Front. Genet.">
        <title>Draft sequencing of the heterozygous diploid genome of Satsuma (Citrus unshiu Marc.) using a hybrid assembly approach.</title>
        <authorList>
            <person name="Shimizu T."/>
            <person name="Tanizawa Y."/>
            <person name="Mochizuki T."/>
            <person name="Nagasaki H."/>
            <person name="Yoshioka T."/>
            <person name="Toyoda A."/>
            <person name="Fujiyama A."/>
            <person name="Kaminuma E."/>
            <person name="Nakamura Y."/>
        </authorList>
    </citation>
    <scope>NUCLEOTIDE SEQUENCE [LARGE SCALE GENOMIC DNA]</scope>
    <source>
        <strain evidence="2">cv. Miyagawa wase</strain>
    </source>
</reference>
<gene>
    <name evidence="1" type="ORF">CUMW_262680</name>
</gene>
<keyword evidence="2" id="KW-1185">Reference proteome</keyword>
<dbReference type="Proteomes" id="UP000236630">
    <property type="component" value="Unassembled WGS sequence"/>
</dbReference>
<name>A0A2H5QUF2_CITUN</name>
<proteinExistence type="predicted"/>
<sequence>MVEIPDRHDTDIETKKSLLELYQIFLDMTVMVEVKTLKHNQRSSRKVKDENLLGTILNE</sequence>
<accession>A0A2H5QUF2</accession>
<dbReference type="AlphaFoldDB" id="A0A2H5QUF2"/>
<evidence type="ECO:0000313" key="2">
    <source>
        <dbReference type="Proteomes" id="UP000236630"/>
    </source>
</evidence>